<dbReference type="PANTHER" id="PTHR11177">
    <property type="entry name" value="CHITINASE"/>
    <property type="match status" value="1"/>
</dbReference>
<accession>A0A182JJX4</accession>
<dbReference type="VEuPathDB" id="VectorBase:AATE019454"/>
<dbReference type="InterPro" id="IPR017853">
    <property type="entry name" value="GH"/>
</dbReference>
<dbReference type="GO" id="GO:0006032">
    <property type="term" value="P:chitin catabolic process"/>
    <property type="evidence" value="ECO:0007669"/>
    <property type="project" value="TreeGrafter"/>
</dbReference>
<dbReference type="SUPFAM" id="SSF57625">
    <property type="entry name" value="Invertebrate chitin-binding proteins"/>
    <property type="match status" value="1"/>
</dbReference>
<dbReference type="GO" id="GO:0004568">
    <property type="term" value="F:chitinase activity"/>
    <property type="evidence" value="ECO:0007669"/>
    <property type="project" value="TreeGrafter"/>
</dbReference>
<sequence>MKAPRWTLISANSSLVATTVLMVLCCSVYRVRSLPCNRASVDSSGVQLAKVVCFITASSEHYDYESLRTGMCSHVVLIDLMGVGKDGCLELLQASSRSLNRFTRMKRRFRDVGDQARFIVSIGGVAQKSSHFSKALKTPESRQALSDELISFNIKHDLDGIDIAWFYPAQFGGAESDRTTLVVFLRDLNLRTRACGISLSLTVGVDPKDIELSYDVPRINEVVDFVNLLTGDYHNPTVPTHISPLYGQGPRDRLNINYSVMSYIEAGLNPRKIVILNSCYAYLYVSKINKNDTACPAKLRTVMRLSFLSAREIIIRESFQTSWDDMRHVPYGAVTNGITKKWITYNDVESVRRKADYVLHYQLGGMGLFSVDEDDYGGRAGCGRYPMLRTIVTVLYPELACDGLDQEEEEIETIVCPYNGYLADPVLPEYYYVCEQGAELQACPKQRCPQGEIFDEAHNSCCQQTYPVQTSTASYNYDVVSQYPTTAPPYYISPVAYGQPEAVISVTERNAYPPIPSQYAGLQSAHTSHPPPYQINAPLQQANIIEVSAMQNQQQQGLLSNSLDHYASPSTMAPRICEPIQEPSNMISEVVISPNAMFNPEDYVGSPSTMTPIINEPMPPHLNGMPKEVIALDSQSGVEYYTTPPSNIPTTVSEPMQQPSNIVAQVVITPNSKQKLDENAESLSTLKEPQRDELIQQPSSLVSKVLITPNSILGEPMEREEQLQLLVTLKPKTPEPTEMTEPLVLITPKVRYNRPSRKSSSSRRRSRTRSPSARAVTEGNGAVNEMMTSVSATEAAPSASSTSTISVRSTRDRFRARNSTTTTSKLTNTTIEKPTTNTETPTTTTGTTLTTTELPTTTAVATTTTTLAVTETSTTTALPTSAAMNSSVVVADSTTLSPNVTFSDETTVSPTTLAPVTVPSTWVITTTATTNFKEQNGGATHLVTTVT</sequence>
<feature type="compositionally biased region" description="Low complexity" evidence="2">
    <location>
        <begin position="788"/>
        <end position="808"/>
    </location>
</feature>
<dbReference type="STRING" id="41427.A0A182JJX4"/>
<dbReference type="InterPro" id="IPR050314">
    <property type="entry name" value="Glycosyl_Hydrlase_18"/>
</dbReference>
<name>A0A182JJX4_ANOAO</name>
<feature type="compositionally biased region" description="Low complexity" evidence="2">
    <location>
        <begin position="733"/>
        <end position="745"/>
    </location>
</feature>
<dbReference type="PANTHER" id="PTHR11177:SF399">
    <property type="entry name" value="CHITINASE 6, ISOFORM C"/>
    <property type="match status" value="1"/>
</dbReference>
<dbReference type="InterPro" id="IPR011583">
    <property type="entry name" value="Chitinase_II/V-like_cat"/>
</dbReference>
<protein>
    <submittedName>
        <fullName evidence="3">Uncharacterized protein</fullName>
    </submittedName>
</protein>
<organism evidence="3">
    <name type="scientific">Anopheles atroparvus</name>
    <name type="common">European mosquito</name>
    <dbReference type="NCBI Taxonomy" id="41427"/>
    <lineage>
        <taxon>Eukaryota</taxon>
        <taxon>Metazoa</taxon>
        <taxon>Ecdysozoa</taxon>
        <taxon>Arthropoda</taxon>
        <taxon>Hexapoda</taxon>
        <taxon>Insecta</taxon>
        <taxon>Pterygota</taxon>
        <taxon>Neoptera</taxon>
        <taxon>Endopterygota</taxon>
        <taxon>Diptera</taxon>
        <taxon>Nematocera</taxon>
        <taxon>Culicoidea</taxon>
        <taxon>Culicidae</taxon>
        <taxon>Anophelinae</taxon>
        <taxon>Anopheles</taxon>
    </lineage>
</organism>
<dbReference type="GO" id="GO:0005975">
    <property type="term" value="P:carbohydrate metabolic process"/>
    <property type="evidence" value="ECO:0007669"/>
    <property type="project" value="InterPro"/>
</dbReference>
<dbReference type="SMART" id="SM00636">
    <property type="entry name" value="Glyco_18"/>
    <property type="match status" value="1"/>
</dbReference>
<feature type="compositionally biased region" description="Low complexity" evidence="2">
    <location>
        <begin position="818"/>
        <end position="849"/>
    </location>
</feature>
<feature type="region of interest" description="Disordered" evidence="2">
    <location>
        <begin position="733"/>
        <end position="849"/>
    </location>
</feature>
<dbReference type="SUPFAM" id="SSF51445">
    <property type="entry name" value="(Trans)glycosidases"/>
    <property type="match status" value="1"/>
</dbReference>
<evidence type="ECO:0000256" key="1">
    <source>
        <dbReference type="ARBA" id="ARBA00022729"/>
    </source>
</evidence>
<dbReference type="GO" id="GO:0005576">
    <property type="term" value="C:extracellular region"/>
    <property type="evidence" value="ECO:0007669"/>
    <property type="project" value="TreeGrafter"/>
</dbReference>
<proteinExistence type="predicted"/>
<reference evidence="3" key="1">
    <citation type="submission" date="2022-08" db="UniProtKB">
        <authorList>
            <consortium name="EnsemblMetazoa"/>
        </authorList>
    </citation>
    <scope>IDENTIFICATION</scope>
    <source>
        <strain evidence="3">EBRO</strain>
    </source>
</reference>
<dbReference type="Gene3D" id="3.20.20.80">
    <property type="entry name" value="Glycosidases"/>
    <property type="match status" value="2"/>
</dbReference>
<evidence type="ECO:0000256" key="2">
    <source>
        <dbReference type="SAM" id="MobiDB-lite"/>
    </source>
</evidence>
<dbReference type="Pfam" id="PF00704">
    <property type="entry name" value="Glyco_hydro_18"/>
    <property type="match status" value="1"/>
</dbReference>
<keyword evidence="1" id="KW-0732">Signal</keyword>
<dbReference type="EnsemblMetazoa" id="AATE019454-RA">
    <property type="protein sequence ID" value="AATE019454-PA.1"/>
    <property type="gene ID" value="AATE019454"/>
</dbReference>
<dbReference type="PROSITE" id="PS51910">
    <property type="entry name" value="GH18_2"/>
    <property type="match status" value="1"/>
</dbReference>
<dbReference type="InterPro" id="IPR036508">
    <property type="entry name" value="Chitin-bd_dom_sf"/>
</dbReference>
<feature type="compositionally biased region" description="Basic residues" evidence="2">
    <location>
        <begin position="751"/>
        <end position="768"/>
    </location>
</feature>
<dbReference type="GO" id="GO:0008061">
    <property type="term" value="F:chitin binding"/>
    <property type="evidence" value="ECO:0007669"/>
    <property type="project" value="InterPro"/>
</dbReference>
<dbReference type="AlphaFoldDB" id="A0A182JJX4"/>
<dbReference type="InterPro" id="IPR001223">
    <property type="entry name" value="Glyco_hydro18_cat"/>
</dbReference>
<evidence type="ECO:0000313" key="3">
    <source>
        <dbReference type="EnsemblMetazoa" id="AATE019454-PA.1"/>
    </source>
</evidence>